<accession>A0A251WVV8</accession>
<evidence type="ECO:0000313" key="3">
    <source>
        <dbReference type="EMBL" id="OUD08285.1"/>
    </source>
</evidence>
<dbReference type="NCBIfam" id="TIGR00180">
    <property type="entry name" value="parB_part"/>
    <property type="match status" value="1"/>
</dbReference>
<comment type="caution">
    <text evidence="3">The sequence shown here is derived from an EMBL/GenBank/DDBJ whole genome shotgun (WGS) entry which is preliminary data.</text>
</comment>
<gene>
    <name evidence="3" type="ORF">BVC71_14020</name>
</gene>
<dbReference type="InterPro" id="IPR036086">
    <property type="entry name" value="ParB/Sulfiredoxin_sf"/>
</dbReference>
<dbReference type="Pfam" id="PF07506">
    <property type="entry name" value="RepB"/>
    <property type="match status" value="1"/>
</dbReference>
<organism evidence="3 4">
    <name type="scientific">Marivivens niveibacter</name>
    <dbReference type="NCBI Taxonomy" id="1930667"/>
    <lineage>
        <taxon>Bacteria</taxon>
        <taxon>Pseudomonadati</taxon>
        <taxon>Pseudomonadota</taxon>
        <taxon>Alphaproteobacteria</taxon>
        <taxon>Rhodobacterales</taxon>
        <taxon>Paracoccaceae</taxon>
        <taxon>Marivivens group</taxon>
        <taxon>Marivivens</taxon>
    </lineage>
</organism>
<sequence>MARKGILNGLMDQAAAPQTETRVDPAKPRYAKGAIGAVSQSIAELKSRSIVQVDPRMIDDAGMKDRLEKDDIDALCDSIKAYGQQVPVLLRPNPNDPERYQIVYGRRRVAALKKLNIPVNAMVRVLNDRELVIAQGQENSARKDLSFIERANFARQMRDGGYERKVICDALNVDKTLISRMLSVADSVPLDLIEAIGAAPSIGRDRWMKLSDKLDGRDMVSAAKGDTSDARFEAVFSALTPPKAPAPMPDIIRVEGEEIARVARKPSKTVLTMPRNGFDEWLLANLDQIHRSWKQSTEE</sequence>
<reference evidence="3 4" key="1">
    <citation type="submission" date="2016-12" db="EMBL/GenBank/DDBJ databases">
        <title>The draft genome sequence of HSLHS2.</title>
        <authorList>
            <person name="Hu D."/>
            <person name="Wang L."/>
            <person name="Shao Z."/>
        </authorList>
    </citation>
    <scope>NUCLEOTIDE SEQUENCE [LARGE SCALE GENOMIC DNA]</scope>
    <source>
        <strain evidence="3">MCCC 1A06712</strain>
    </source>
</reference>
<dbReference type="InterPro" id="IPR017819">
    <property type="entry name" value="Plasmid_partition_RepB"/>
</dbReference>
<dbReference type="Proteomes" id="UP000194664">
    <property type="component" value="Unassembled WGS sequence"/>
</dbReference>
<evidence type="ECO:0000313" key="4">
    <source>
        <dbReference type="Proteomes" id="UP000194664"/>
    </source>
</evidence>
<protein>
    <submittedName>
        <fullName evidence="3">Plasmid partitioning protein RepB</fullName>
    </submittedName>
</protein>
<evidence type="ECO:0000259" key="2">
    <source>
        <dbReference type="SMART" id="SM00470"/>
    </source>
</evidence>
<dbReference type="GO" id="GO:0005694">
    <property type="term" value="C:chromosome"/>
    <property type="evidence" value="ECO:0007669"/>
    <property type="project" value="TreeGrafter"/>
</dbReference>
<dbReference type="InterPro" id="IPR011111">
    <property type="entry name" value="Plasmid_RepB"/>
</dbReference>
<dbReference type="GO" id="GO:0003677">
    <property type="term" value="F:DNA binding"/>
    <property type="evidence" value="ECO:0007669"/>
    <property type="project" value="InterPro"/>
</dbReference>
<dbReference type="InterPro" id="IPR004437">
    <property type="entry name" value="ParB/RepB/Spo0J"/>
</dbReference>
<comment type="similarity">
    <text evidence="1">Belongs to the ParB family.</text>
</comment>
<dbReference type="OrthoDB" id="7908920at2"/>
<dbReference type="PANTHER" id="PTHR33375">
    <property type="entry name" value="CHROMOSOME-PARTITIONING PROTEIN PARB-RELATED"/>
    <property type="match status" value="1"/>
</dbReference>
<dbReference type="InterPro" id="IPR003115">
    <property type="entry name" value="ParB_N"/>
</dbReference>
<dbReference type="Pfam" id="PF02195">
    <property type="entry name" value="ParB_N"/>
    <property type="match status" value="1"/>
</dbReference>
<dbReference type="CDD" id="cd16405">
    <property type="entry name" value="RepB_like_N"/>
    <property type="match status" value="1"/>
</dbReference>
<dbReference type="PANTHER" id="PTHR33375:SF1">
    <property type="entry name" value="CHROMOSOME-PARTITIONING PROTEIN PARB-RELATED"/>
    <property type="match status" value="1"/>
</dbReference>
<feature type="domain" description="ParB-like N-terminal" evidence="2">
    <location>
        <begin position="51"/>
        <end position="140"/>
    </location>
</feature>
<dbReference type="SUPFAM" id="SSF109709">
    <property type="entry name" value="KorB DNA-binding domain-like"/>
    <property type="match status" value="1"/>
</dbReference>
<dbReference type="AlphaFoldDB" id="A0A251WVV8"/>
<name>A0A251WVV8_9RHOB</name>
<dbReference type="RefSeq" id="WP_086452318.1">
    <property type="nucleotide sequence ID" value="NZ_MSPP01000006.1"/>
</dbReference>
<keyword evidence="4" id="KW-1185">Reference proteome</keyword>
<dbReference type="Gene3D" id="1.10.10.2830">
    <property type="match status" value="1"/>
</dbReference>
<proteinExistence type="inferred from homology"/>
<dbReference type="InterPro" id="IPR050336">
    <property type="entry name" value="Chromosome_partition/occlusion"/>
</dbReference>
<dbReference type="SUPFAM" id="SSF110849">
    <property type="entry name" value="ParB/Sulfiredoxin"/>
    <property type="match status" value="1"/>
</dbReference>
<dbReference type="InterPro" id="IPR037972">
    <property type="entry name" value="RepB_N"/>
</dbReference>
<dbReference type="SMART" id="SM00470">
    <property type="entry name" value="ParB"/>
    <property type="match status" value="1"/>
</dbReference>
<dbReference type="EMBL" id="MSPP01000006">
    <property type="protein sequence ID" value="OUD08285.1"/>
    <property type="molecule type" value="Genomic_DNA"/>
</dbReference>
<dbReference type="GO" id="GO:0007059">
    <property type="term" value="P:chromosome segregation"/>
    <property type="evidence" value="ECO:0007669"/>
    <property type="project" value="TreeGrafter"/>
</dbReference>
<dbReference type="Gene3D" id="3.90.1530.30">
    <property type="match status" value="1"/>
</dbReference>
<evidence type="ECO:0000256" key="1">
    <source>
        <dbReference type="ARBA" id="ARBA00006295"/>
    </source>
</evidence>
<dbReference type="NCBIfam" id="TIGR03454">
    <property type="entry name" value="partition_RepB"/>
    <property type="match status" value="1"/>
</dbReference>